<evidence type="ECO:0000256" key="4">
    <source>
        <dbReference type="ARBA" id="ARBA00022692"/>
    </source>
</evidence>
<dbReference type="EMBL" id="AP025293">
    <property type="protein sequence ID" value="BDD00571.1"/>
    <property type="molecule type" value="Genomic_DNA"/>
</dbReference>
<dbReference type="Pfam" id="PF07715">
    <property type="entry name" value="Plug"/>
    <property type="match status" value="1"/>
</dbReference>
<keyword evidence="7 8" id="KW-0998">Cell outer membrane</keyword>
<dbReference type="InterPro" id="IPR000531">
    <property type="entry name" value="Beta-barrel_TonB"/>
</dbReference>
<evidence type="ECO:0000256" key="8">
    <source>
        <dbReference type="PROSITE-ProRule" id="PRU01360"/>
    </source>
</evidence>
<evidence type="ECO:0000256" key="1">
    <source>
        <dbReference type="ARBA" id="ARBA00004571"/>
    </source>
</evidence>
<sequence length="989" mass="108978">MEMITIKAPNFLRCIAAYLFLTLLFAPSLLRAQSKLNGEVTDNNGEALPGVTIQKIGDTEGTITDMNGKFTFPVVLEVGDSLRFSSIGMKTKTAAYTGQLSLKVKMETSVIGLNEVVVIGYGTQAKKDVTGAVAMVGAEDMKARANTQIGALIQGKAPGVQVLSSSGKPSEGFRIRIRGTNSINAGSEPLYVVDGVPTQDTRALNPADIENVTVLKDASSAAIYGSQGSNGVVLITTKRGNTDRPQVTFDTYAGVAEVWKMQKVLNGEQYRDLMTEMGQNTEWDKYQENTDWQNKVFQKGYSQNYQVSVSGKSNKTNYYFSGGYLDQTGVVRTSEMQRANFKINLDQEVTSWLKVGTRMAYTSYSDVDVKDNLDVNQGGVILGSLSTPPIIGVKNPDGTYTSNPLQNWENPLAHTDAPVRGYSNQRMLANVYAELQLVKGLSFRTNFGIDNNNDVYDYFLDPFSTSYGRALEGQGINSTNNNGYFTFENILKYNTSIKKHQLDFLAGSVIQKWNWESTHIERRKFSGGNIQTPNAGAVITAADARKSEKSNVSLMSRVNYSFADRYLLTVNFRADASSIFGQDQRWGYFPSASAGWRISEEAFLKDVQVISDLKLRAGWGIVGNDQIGSPYASRGLIGSSNNGYPIGGSSQPGTYPSSLENRSLKWEESEQINVGLDLALYNGRLRVTADAYQKDTRDLLLQSPLPTSTGFNSAWRNVGQLQNRGIEFNIGTLNIDKAVSWNTDFNISFNRNEVISLVDDMYEGQIAGRGAAILVQEGLPLGSIYGYRYAGVDPKTGNAYYLTKEGETTFTPTPEDREIIGDANPNFIYGMTNTVSYKGWSLMMFIEGAQGRDMLNATRFDTEGMTDPKNQTSAVLRRWRKEGDITDIPKASWGNRDNSRISDRFVEDASYLRIKALTLGYNFPASWLDPASISGLRVYVTGENLFTWTNYSGFDPEVNAFGGSNTVQGIDYGTFPQSRSLIIGLNVTF</sequence>
<keyword evidence="6 8" id="KW-0472">Membrane</keyword>
<dbReference type="Pfam" id="PF00593">
    <property type="entry name" value="TonB_dep_Rec_b-barrel"/>
    <property type="match status" value="1"/>
</dbReference>
<evidence type="ECO:0000256" key="7">
    <source>
        <dbReference type="ARBA" id="ARBA00023237"/>
    </source>
</evidence>
<evidence type="ECO:0000256" key="6">
    <source>
        <dbReference type="ARBA" id="ARBA00023136"/>
    </source>
</evidence>
<gene>
    <name evidence="12" type="ORF">PEPS_28510</name>
</gene>
<comment type="similarity">
    <text evidence="8 9">Belongs to the TonB-dependent receptor family.</text>
</comment>
<keyword evidence="3 8" id="KW-1134">Transmembrane beta strand</keyword>
<dbReference type="InterPro" id="IPR039426">
    <property type="entry name" value="TonB-dep_rcpt-like"/>
</dbReference>
<evidence type="ECO:0000256" key="5">
    <source>
        <dbReference type="ARBA" id="ARBA00023077"/>
    </source>
</evidence>
<keyword evidence="13" id="KW-1185">Reference proteome</keyword>
<evidence type="ECO:0000313" key="12">
    <source>
        <dbReference type="EMBL" id="BDD00571.1"/>
    </source>
</evidence>
<evidence type="ECO:0000256" key="2">
    <source>
        <dbReference type="ARBA" id="ARBA00022448"/>
    </source>
</evidence>
<dbReference type="InterPro" id="IPR008969">
    <property type="entry name" value="CarboxyPept-like_regulatory"/>
</dbReference>
<dbReference type="PROSITE" id="PS52016">
    <property type="entry name" value="TONB_DEPENDENT_REC_3"/>
    <property type="match status" value="1"/>
</dbReference>
<dbReference type="Pfam" id="PF13715">
    <property type="entry name" value="CarbopepD_reg_2"/>
    <property type="match status" value="1"/>
</dbReference>
<dbReference type="NCBIfam" id="TIGR04056">
    <property type="entry name" value="OMP_RagA_SusC"/>
    <property type="match status" value="1"/>
</dbReference>
<dbReference type="InterPro" id="IPR012910">
    <property type="entry name" value="Plug_dom"/>
</dbReference>
<geneLocation type="plasmid" evidence="12 13">
    <name>pPP1</name>
</geneLocation>
<dbReference type="InterPro" id="IPR023997">
    <property type="entry name" value="TonB-dep_OMP_SusC/RagA_CS"/>
</dbReference>
<evidence type="ECO:0000259" key="11">
    <source>
        <dbReference type="Pfam" id="PF07715"/>
    </source>
</evidence>
<dbReference type="Proteomes" id="UP001354989">
    <property type="component" value="Plasmid pPP1"/>
</dbReference>
<dbReference type="InterPro" id="IPR037066">
    <property type="entry name" value="Plug_dom_sf"/>
</dbReference>
<keyword evidence="12" id="KW-0614">Plasmid</keyword>
<protein>
    <submittedName>
        <fullName evidence="12">SusC/RagA family TonB-linked outer membrane protein</fullName>
    </submittedName>
</protein>
<dbReference type="SUPFAM" id="SSF56935">
    <property type="entry name" value="Porins"/>
    <property type="match status" value="1"/>
</dbReference>
<feature type="domain" description="TonB-dependent receptor plug" evidence="11">
    <location>
        <begin position="126"/>
        <end position="232"/>
    </location>
</feature>
<comment type="subcellular location">
    <subcellularLocation>
        <location evidence="1 8">Cell outer membrane</location>
        <topology evidence="1 8">Multi-pass membrane protein</topology>
    </subcellularLocation>
</comment>
<keyword evidence="2 8" id="KW-0813">Transport</keyword>
<keyword evidence="5 9" id="KW-0798">TonB box</keyword>
<evidence type="ECO:0000256" key="3">
    <source>
        <dbReference type="ARBA" id="ARBA00022452"/>
    </source>
</evidence>
<keyword evidence="4 8" id="KW-0812">Transmembrane</keyword>
<evidence type="ECO:0000313" key="13">
    <source>
        <dbReference type="Proteomes" id="UP001354989"/>
    </source>
</evidence>
<dbReference type="Gene3D" id="2.40.170.20">
    <property type="entry name" value="TonB-dependent receptor, beta-barrel domain"/>
    <property type="match status" value="1"/>
</dbReference>
<dbReference type="RefSeq" id="WP_338398410.1">
    <property type="nucleotide sequence ID" value="NZ_AP025293.1"/>
</dbReference>
<proteinExistence type="inferred from homology"/>
<dbReference type="NCBIfam" id="TIGR04057">
    <property type="entry name" value="SusC_RagA_signa"/>
    <property type="match status" value="1"/>
</dbReference>
<dbReference type="Gene3D" id="2.170.130.10">
    <property type="entry name" value="TonB-dependent receptor, plug domain"/>
    <property type="match status" value="1"/>
</dbReference>
<feature type="domain" description="TonB-dependent receptor-like beta-barrel" evidence="10">
    <location>
        <begin position="395"/>
        <end position="945"/>
    </location>
</feature>
<name>A0ABM7VHW4_9BACT</name>
<organism evidence="12 13">
    <name type="scientific">Persicobacter psychrovividus</name>
    <dbReference type="NCBI Taxonomy" id="387638"/>
    <lineage>
        <taxon>Bacteria</taxon>
        <taxon>Pseudomonadati</taxon>
        <taxon>Bacteroidota</taxon>
        <taxon>Cytophagia</taxon>
        <taxon>Cytophagales</taxon>
        <taxon>Persicobacteraceae</taxon>
        <taxon>Persicobacter</taxon>
    </lineage>
</organism>
<evidence type="ECO:0000256" key="9">
    <source>
        <dbReference type="RuleBase" id="RU003357"/>
    </source>
</evidence>
<dbReference type="InterPro" id="IPR023996">
    <property type="entry name" value="TonB-dep_OMP_SusC/RagA"/>
</dbReference>
<dbReference type="InterPro" id="IPR036942">
    <property type="entry name" value="Beta-barrel_TonB_sf"/>
</dbReference>
<reference evidence="12 13" key="1">
    <citation type="submission" date="2021-12" db="EMBL/GenBank/DDBJ databases">
        <title>Genome sequencing of bacteria with rrn-lacking chromosome and rrn-plasmid.</title>
        <authorList>
            <person name="Anda M."/>
            <person name="Iwasaki W."/>
        </authorList>
    </citation>
    <scope>NUCLEOTIDE SEQUENCE [LARGE SCALE GENOMIC DNA]</scope>
    <source>
        <strain evidence="12 13">NBRC 101262</strain>
        <plasmid evidence="12 13">pPP1</plasmid>
    </source>
</reference>
<accession>A0ABM7VHW4</accession>
<evidence type="ECO:0000259" key="10">
    <source>
        <dbReference type="Pfam" id="PF00593"/>
    </source>
</evidence>
<dbReference type="SUPFAM" id="SSF49464">
    <property type="entry name" value="Carboxypeptidase regulatory domain-like"/>
    <property type="match status" value="1"/>
</dbReference>